<feature type="region of interest" description="Disordered" evidence="7">
    <location>
        <begin position="130"/>
        <end position="149"/>
    </location>
</feature>
<dbReference type="GO" id="GO:0005743">
    <property type="term" value="C:mitochondrial inner membrane"/>
    <property type="evidence" value="ECO:0007669"/>
    <property type="project" value="UniProtKB-SubCell"/>
</dbReference>
<evidence type="ECO:0000256" key="5">
    <source>
        <dbReference type="ARBA" id="ARBA00023128"/>
    </source>
</evidence>
<keyword evidence="11" id="KW-1185">Reference proteome</keyword>
<evidence type="ECO:0000256" key="4">
    <source>
        <dbReference type="ARBA" id="ARBA00022989"/>
    </source>
</evidence>
<reference evidence="10 11" key="1">
    <citation type="journal article" date="2017" name="Nat. Commun.">
        <title>Genome assembly with in vitro proximity ligation data and whole-genome triplication in lettuce.</title>
        <authorList>
            <person name="Reyes-Chin-Wo S."/>
            <person name="Wang Z."/>
            <person name="Yang X."/>
            <person name="Kozik A."/>
            <person name="Arikit S."/>
            <person name="Song C."/>
            <person name="Xia L."/>
            <person name="Froenicke L."/>
            <person name="Lavelle D.O."/>
            <person name="Truco M.J."/>
            <person name="Xia R."/>
            <person name="Zhu S."/>
            <person name="Xu C."/>
            <person name="Xu H."/>
            <person name="Xu X."/>
            <person name="Cox K."/>
            <person name="Korf I."/>
            <person name="Meyers B.C."/>
            <person name="Michelmore R.W."/>
        </authorList>
    </citation>
    <scope>NUCLEOTIDE SEQUENCE [LARGE SCALE GENOMIC DNA]</scope>
    <source>
        <strain evidence="11">cv. Salinas</strain>
        <tissue evidence="10">Seedlings</tissue>
    </source>
</reference>
<evidence type="ECO:0000256" key="8">
    <source>
        <dbReference type="SAM" id="Phobius"/>
    </source>
</evidence>
<evidence type="ECO:0000259" key="9">
    <source>
        <dbReference type="Pfam" id="PF07766"/>
    </source>
</evidence>
<dbReference type="GO" id="GO:0004864">
    <property type="term" value="F:protein phosphatase inhibitor activity"/>
    <property type="evidence" value="ECO:0007669"/>
    <property type="project" value="InterPro"/>
</dbReference>
<dbReference type="InterPro" id="IPR044202">
    <property type="entry name" value="LETM1/MDM38-like"/>
</dbReference>
<dbReference type="AlphaFoldDB" id="A0A9R1V0F2"/>
<feature type="transmembrane region" description="Helical" evidence="8">
    <location>
        <begin position="183"/>
        <end position="201"/>
    </location>
</feature>
<evidence type="ECO:0000256" key="2">
    <source>
        <dbReference type="ARBA" id="ARBA00022692"/>
    </source>
</evidence>
<evidence type="ECO:0000313" key="11">
    <source>
        <dbReference type="Proteomes" id="UP000235145"/>
    </source>
</evidence>
<feature type="domain" description="Letm1 RBD" evidence="9">
    <location>
        <begin position="78"/>
        <end position="118"/>
    </location>
</feature>
<name>A0A9R1V0F2_LACSA</name>
<sequence>MLLQDTVTEKTKEVQNTRSGEIKKTTEDVDEFFLARQAYIVSFLLSELNPLTASISEYVQTYGNPTLWNRCLPLLNQKKRLQWIKNDDKMIQAEGGVDALSEDELHEDCRERGMFGQWASSDDEDEIDAMDQDQDNESGKSARSFREKRRAHYDEKQSIIDGVFTNHVECSVTYTNDKACDDYANFLKLIILFFILIIFLIL</sequence>
<dbReference type="PANTHER" id="PTHR14009:SF31">
    <property type="entry name" value="MITOCHONDRIAL PROTON_CALCIUM EXCHANGER PROTEIN"/>
    <property type="match status" value="1"/>
</dbReference>
<evidence type="ECO:0000256" key="6">
    <source>
        <dbReference type="ARBA" id="ARBA00023136"/>
    </source>
</evidence>
<dbReference type="PANTHER" id="PTHR14009">
    <property type="entry name" value="LEUCINE ZIPPER-EF-HAND CONTAINING TRANSMEMBRANE PROTEIN"/>
    <property type="match status" value="1"/>
</dbReference>
<evidence type="ECO:0000256" key="3">
    <source>
        <dbReference type="ARBA" id="ARBA00022792"/>
    </source>
</evidence>
<keyword evidence="6 8" id="KW-0472">Membrane</keyword>
<gene>
    <name evidence="10" type="ORF">LSAT_V11C700349560</name>
</gene>
<keyword evidence="4 8" id="KW-1133">Transmembrane helix</keyword>
<protein>
    <recommendedName>
        <fullName evidence="9">Letm1 RBD domain-containing protein</fullName>
    </recommendedName>
</protein>
<comment type="subcellular location">
    <subcellularLocation>
        <location evidence="1">Mitochondrion inner membrane</location>
        <topology evidence="1">Single-pass membrane protein</topology>
    </subcellularLocation>
</comment>
<accession>A0A9R1V0F2</accession>
<dbReference type="Proteomes" id="UP000235145">
    <property type="component" value="Unassembled WGS sequence"/>
</dbReference>
<keyword evidence="3" id="KW-0999">Mitochondrion inner membrane</keyword>
<evidence type="ECO:0000256" key="1">
    <source>
        <dbReference type="ARBA" id="ARBA00004434"/>
    </source>
</evidence>
<proteinExistence type="predicted"/>
<comment type="caution">
    <text evidence="10">The sequence shown here is derived from an EMBL/GenBank/DDBJ whole genome shotgun (WGS) entry which is preliminary data.</text>
</comment>
<organism evidence="10 11">
    <name type="scientific">Lactuca sativa</name>
    <name type="common">Garden lettuce</name>
    <dbReference type="NCBI Taxonomy" id="4236"/>
    <lineage>
        <taxon>Eukaryota</taxon>
        <taxon>Viridiplantae</taxon>
        <taxon>Streptophyta</taxon>
        <taxon>Embryophyta</taxon>
        <taxon>Tracheophyta</taxon>
        <taxon>Spermatophyta</taxon>
        <taxon>Magnoliopsida</taxon>
        <taxon>eudicotyledons</taxon>
        <taxon>Gunneridae</taxon>
        <taxon>Pentapetalae</taxon>
        <taxon>asterids</taxon>
        <taxon>campanulids</taxon>
        <taxon>Asterales</taxon>
        <taxon>Asteraceae</taxon>
        <taxon>Cichorioideae</taxon>
        <taxon>Cichorieae</taxon>
        <taxon>Lactucinae</taxon>
        <taxon>Lactuca</taxon>
    </lineage>
</organism>
<dbReference type="GO" id="GO:0009966">
    <property type="term" value="P:regulation of signal transduction"/>
    <property type="evidence" value="ECO:0007669"/>
    <property type="project" value="InterPro"/>
</dbReference>
<evidence type="ECO:0000256" key="7">
    <source>
        <dbReference type="SAM" id="MobiDB-lite"/>
    </source>
</evidence>
<dbReference type="EMBL" id="NBSK02000007">
    <property type="protein sequence ID" value="KAJ0196098.1"/>
    <property type="molecule type" value="Genomic_DNA"/>
</dbReference>
<dbReference type="Pfam" id="PF07766">
    <property type="entry name" value="LETM1_RBD"/>
    <property type="match status" value="1"/>
</dbReference>
<dbReference type="InterPro" id="IPR033122">
    <property type="entry name" value="LETM1-like_RBD"/>
</dbReference>
<keyword evidence="5" id="KW-0496">Mitochondrion</keyword>
<dbReference type="GO" id="GO:0043022">
    <property type="term" value="F:ribosome binding"/>
    <property type="evidence" value="ECO:0007669"/>
    <property type="project" value="InterPro"/>
</dbReference>
<keyword evidence="2 8" id="KW-0812">Transmembrane</keyword>
<evidence type="ECO:0000313" key="10">
    <source>
        <dbReference type="EMBL" id="KAJ0196098.1"/>
    </source>
</evidence>